<proteinExistence type="predicted"/>
<name>A0A0K1Q777_9BACT</name>
<dbReference type="AlphaFoldDB" id="A0A0K1Q777"/>
<evidence type="ECO:0000313" key="1">
    <source>
        <dbReference type="EMBL" id="AKV01579.1"/>
    </source>
</evidence>
<dbReference type="STRING" id="1391654.AKJ09_08242"/>
<protein>
    <submittedName>
        <fullName evidence="1">Uncharacterized protein</fullName>
    </submittedName>
</protein>
<evidence type="ECO:0000313" key="2">
    <source>
        <dbReference type="Proteomes" id="UP000064967"/>
    </source>
</evidence>
<reference evidence="1 2" key="1">
    <citation type="submission" date="2015-08" db="EMBL/GenBank/DDBJ databases">
        <authorList>
            <person name="Babu N.S."/>
            <person name="Beckwith C.J."/>
            <person name="Beseler K.G."/>
            <person name="Brison A."/>
            <person name="Carone J.V."/>
            <person name="Caskin T.P."/>
            <person name="Diamond M."/>
            <person name="Durham M.E."/>
            <person name="Foxe J.M."/>
            <person name="Go M."/>
            <person name="Henderson B.A."/>
            <person name="Jones I.B."/>
            <person name="McGettigan J.A."/>
            <person name="Micheletti S.J."/>
            <person name="Nasrallah M.E."/>
            <person name="Ortiz D."/>
            <person name="Piller C.R."/>
            <person name="Privatt S.R."/>
            <person name="Schneider S.L."/>
            <person name="Sharp S."/>
            <person name="Smith T.C."/>
            <person name="Stanton J.D."/>
            <person name="Ullery H.E."/>
            <person name="Wilson R.J."/>
            <person name="Serrano M.G."/>
            <person name="Buck G."/>
            <person name="Lee V."/>
            <person name="Wang Y."/>
            <person name="Carvalho R."/>
            <person name="Voegtly L."/>
            <person name="Shi R."/>
            <person name="Duckworth R."/>
            <person name="Johnson A."/>
            <person name="Loviza R."/>
            <person name="Walstead R."/>
            <person name="Shah Z."/>
            <person name="Kiflezghi M."/>
            <person name="Wade K."/>
            <person name="Ball S.L."/>
            <person name="Bradley K.W."/>
            <person name="Asai D.J."/>
            <person name="Bowman C.A."/>
            <person name="Russell D.A."/>
            <person name="Pope W.H."/>
            <person name="Jacobs-Sera D."/>
            <person name="Hendrix R.W."/>
            <person name="Hatfull G.F."/>
        </authorList>
    </citation>
    <scope>NUCLEOTIDE SEQUENCE [LARGE SCALE GENOMIC DNA]</scope>
    <source>
        <strain evidence="1 2">DSM 27648</strain>
    </source>
</reference>
<gene>
    <name evidence="1" type="ORF">AKJ09_08242</name>
</gene>
<organism evidence="1 2">
    <name type="scientific">Labilithrix luteola</name>
    <dbReference type="NCBI Taxonomy" id="1391654"/>
    <lineage>
        <taxon>Bacteria</taxon>
        <taxon>Pseudomonadati</taxon>
        <taxon>Myxococcota</taxon>
        <taxon>Polyangia</taxon>
        <taxon>Polyangiales</taxon>
        <taxon>Labilitrichaceae</taxon>
        <taxon>Labilithrix</taxon>
    </lineage>
</organism>
<sequence>MSTVRVPTRGREIEAARALLTPEGIAIISTSYRNEAGAATLLKSRLGSAAEVKSLLASVVVDKKKTLASFVNERISHGERLGVLEDERAQLRLAATESSAVANVNARNAWIRAVNALIANAELAGISPEHDATILVRSARLKPKPTAVANLRPSSPRLARPTRTLRARAPFHPEVLAGVRLRCDSNHFEAARDRLSRGSHPFEAARERVERRSNHLWVGASVVNRP</sequence>
<dbReference type="Proteomes" id="UP000064967">
    <property type="component" value="Chromosome"/>
</dbReference>
<dbReference type="EMBL" id="CP012333">
    <property type="protein sequence ID" value="AKV01579.1"/>
    <property type="molecule type" value="Genomic_DNA"/>
</dbReference>
<dbReference type="KEGG" id="llu:AKJ09_08242"/>
<accession>A0A0K1Q777</accession>
<keyword evidence="2" id="KW-1185">Reference proteome</keyword>